<accession>A0A2J8SGY1</accession>
<name>A0A2J8SGY1_PONAB</name>
<sequence>MDPGSRWRNLPSGPSLKHLTDPSYGIPREQQKAALQELTRAHVESFNYAVHEGLGLAVQSTYSSKRDHLQRGQRLSSRMPGPKVYLPWEVDSR</sequence>
<gene>
    <name evidence="2" type="ORF">CR201_G0043110</name>
</gene>
<reference evidence="2" key="1">
    <citation type="submission" date="2017-12" db="EMBL/GenBank/DDBJ databases">
        <title>High-resolution comparative analysis of great ape genomes.</title>
        <authorList>
            <person name="Pollen A."/>
            <person name="Hastie A."/>
            <person name="Hormozdiari F."/>
            <person name="Dougherty M."/>
            <person name="Liu R."/>
            <person name="Chaisson M."/>
            <person name="Hoppe E."/>
            <person name="Hill C."/>
            <person name="Pang A."/>
            <person name="Hillier L."/>
            <person name="Baker C."/>
            <person name="Armstrong J."/>
            <person name="Shendure J."/>
            <person name="Paten B."/>
            <person name="Wilson R."/>
            <person name="Chao H."/>
            <person name="Schneider V."/>
            <person name="Ventura M."/>
            <person name="Kronenberg Z."/>
            <person name="Murali S."/>
            <person name="Gordon D."/>
            <person name="Cantsilieris S."/>
            <person name="Munson K."/>
            <person name="Nelson B."/>
            <person name="Raja A."/>
            <person name="Underwood J."/>
            <person name="Diekhans M."/>
            <person name="Fiddes I."/>
            <person name="Haussler D."/>
            <person name="Eichler E."/>
        </authorList>
    </citation>
    <scope>NUCLEOTIDE SEQUENCE [LARGE SCALE GENOMIC DNA]</scope>
    <source>
        <strain evidence="2">Susie</strain>
    </source>
</reference>
<dbReference type="EMBL" id="NDHI03003570">
    <property type="protein sequence ID" value="PNJ20052.1"/>
    <property type="molecule type" value="Genomic_DNA"/>
</dbReference>
<protein>
    <submittedName>
        <fullName evidence="2">POLR1B isoform 11</fullName>
    </submittedName>
</protein>
<evidence type="ECO:0000313" key="2">
    <source>
        <dbReference type="EMBL" id="PNJ20052.1"/>
    </source>
</evidence>
<dbReference type="AlphaFoldDB" id="A0A2J8SGY1"/>
<feature type="region of interest" description="Disordered" evidence="1">
    <location>
        <begin position="1"/>
        <end position="25"/>
    </location>
</feature>
<feature type="non-terminal residue" evidence="2">
    <location>
        <position position="93"/>
    </location>
</feature>
<comment type="caution">
    <text evidence="2">The sequence shown here is derived from an EMBL/GenBank/DDBJ whole genome shotgun (WGS) entry which is preliminary data.</text>
</comment>
<organism evidence="2">
    <name type="scientific">Pongo abelii</name>
    <name type="common">Sumatran orangutan</name>
    <name type="synonym">Pongo pygmaeus abelii</name>
    <dbReference type="NCBI Taxonomy" id="9601"/>
    <lineage>
        <taxon>Eukaryota</taxon>
        <taxon>Metazoa</taxon>
        <taxon>Chordata</taxon>
        <taxon>Craniata</taxon>
        <taxon>Vertebrata</taxon>
        <taxon>Euteleostomi</taxon>
        <taxon>Mammalia</taxon>
        <taxon>Eutheria</taxon>
        <taxon>Euarchontoglires</taxon>
        <taxon>Primates</taxon>
        <taxon>Haplorrhini</taxon>
        <taxon>Catarrhini</taxon>
        <taxon>Hominidae</taxon>
        <taxon>Pongo</taxon>
    </lineage>
</organism>
<evidence type="ECO:0000256" key="1">
    <source>
        <dbReference type="SAM" id="MobiDB-lite"/>
    </source>
</evidence>
<proteinExistence type="predicted"/>